<evidence type="ECO:0000313" key="15">
    <source>
        <dbReference type="EMBL" id="OOZ42041.1"/>
    </source>
</evidence>
<feature type="binding site" evidence="11">
    <location>
        <position position="78"/>
    </location>
    <ligand>
        <name>[4Fe-4S] cluster</name>
        <dbReference type="ChEBI" id="CHEBI:49883"/>
    </ligand>
</feature>
<feature type="binding site" evidence="11 12">
    <location>
        <position position="303"/>
    </location>
    <ligand>
        <name>S-adenosyl-L-methionine</name>
        <dbReference type="ChEBI" id="CHEBI:59789"/>
    </ligand>
</feature>
<dbReference type="Proteomes" id="UP000191110">
    <property type="component" value="Unassembled WGS sequence"/>
</dbReference>
<organism evidence="15 16">
    <name type="scientific">Solemya pervernicosa gill symbiont</name>
    <dbReference type="NCBI Taxonomy" id="642797"/>
    <lineage>
        <taxon>Bacteria</taxon>
        <taxon>Pseudomonadati</taxon>
        <taxon>Pseudomonadota</taxon>
        <taxon>Gammaproteobacteria</taxon>
        <taxon>sulfur-oxidizing symbionts</taxon>
    </lineage>
</organism>
<feature type="binding site" evidence="11">
    <location>
        <position position="351"/>
    </location>
    <ligand>
        <name>S-adenosyl-L-methionine</name>
        <dbReference type="ChEBI" id="CHEBI:59789"/>
    </ligand>
</feature>
<comment type="similarity">
    <text evidence="11">Belongs to the class I-like SAM-binding methyltransferase superfamily. RNA M5U methyltransferase family. RlmD subfamily.</text>
</comment>
<dbReference type="SUPFAM" id="SSF53335">
    <property type="entry name" value="S-adenosyl-L-methionine-dependent methyltransferases"/>
    <property type="match status" value="1"/>
</dbReference>
<dbReference type="PROSITE" id="PS50926">
    <property type="entry name" value="TRAM"/>
    <property type="match status" value="1"/>
</dbReference>
<dbReference type="InterPro" id="IPR010280">
    <property type="entry name" value="U5_MeTrfase_fam"/>
</dbReference>
<dbReference type="InterPro" id="IPR002792">
    <property type="entry name" value="TRAM_dom"/>
</dbReference>
<evidence type="ECO:0000256" key="9">
    <source>
        <dbReference type="ARBA" id="ARBA00052756"/>
    </source>
</evidence>
<accession>A0A1T2LAC5</accession>
<name>A0A1T2LAC5_9GAMM</name>
<dbReference type="InterPro" id="IPR029063">
    <property type="entry name" value="SAM-dependent_MTases_sf"/>
</dbReference>
<dbReference type="OrthoDB" id="9804590at2"/>
<evidence type="ECO:0000256" key="2">
    <source>
        <dbReference type="ARBA" id="ARBA00022552"/>
    </source>
</evidence>
<evidence type="ECO:0000256" key="6">
    <source>
        <dbReference type="ARBA" id="ARBA00022723"/>
    </source>
</evidence>
<evidence type="ECO:0000256" key="8">
    <source>
        <dbReference type="ARBA" id="ARBA00023014"/>
    </source>
</evidence>
<comment type="caution">
    <text evidence="15">The sequence shown here is derived from an EMBL/GenBank/DDBJ whole genome shotgun (WGS) entry which is preliminary data.</text>
</comment>
<keyword evidence="2 11" id="KW-0698">rRNA processing</keyword>
<feature type="domain" description="TRAM" evidence="14">
    <location>
        <begin position="6"/>
        <end position="65"/>
    </location>
</feature>
<dbReference type="EC" id="2.1.1.190" evidence="11"/>
<protein>
    <recommendedName>
        <fullName evidence="11">23S rRNA (uracil(1939)-C(5))-methyltransferase RlmD</fullName>
        <ecNumber evidence="11">2.1.1.190</ecNumber>
    </recommendedName>
    <alternativeName>
        <fullName evidence="11">23S rRNA(m5U1939)-methyltransferase</fullName>
    </alternativeName>
</protein>
<comment type="function">
    <text evidence="10 11">Catalyzes the formation of 5-methyl-uridine at position 1939 (m5U1939) in 23S rRNA.</text>
</comment>
<keyword evidence="4 11" id="KW-0808">Transferase</keyword>
<dbReference type="RefSeq" id="WP_078482316.1">
    <property type="nucleotide sequence ID" value="NZ_MPRL01000003.1"/>
</dbReference>
<dbReference type="PROSITE" id="PS01231">
    <property type="entry name" value="TRMA_2"/>
    <property type="match status" value="1"/>
</dbReference>
<gene>
    <name evidence="11" type="primary">rlmD</name>
    <name evidence="15" type="ORF">BOW53_01500</name>
</gene>
<dbReference type="Gene3D" id="2.40.50.1070">
    <property type="match status" value="1"/>
</dbReference>
<dbReference type="AlphaFoldDB" id="A0A1T2LAC5"/>
<dbReference type="InterPro" id="IPR001566">
    <property type="entry name" value="23S_rRNA_MeTrfase_RlmD"/>
</dbReference>
<dbReference type="CDD" id="cd02440">
    <property type="entry name" value="AdoMet_MTases"/>
    <property type="match status" value="1"/>
</dbReference>
<evidence type="ECO:0000256" key="10">
    <source>
        <dbReference type="ARBA" id="ARBA00059995"/>
    </source>
</evidence>
<feature type="active site" description="Nucleophile" evidence="11 12">
    <location>
        <position position="398"/>
    </location>
</feature>
<dbReference type="Gene3D" id="2.40.50.140">
    <property type="entry name" value="Nucleic acid-binding proteins"/>
    <property type="match status" value="1"/>
</dbReference>
<sequence length="442" mass="48759">MSRRRRRKIPQEPVEATIESMSHDGKGVAHLDGKALFIGGALPDERVMFKYSRLNRRFDEGNTVEVLEASPDRVEPKCLHAAICGGCTLQHMDSDAQISAKQQVLLDNFEHLGKVAAETILPPITGPVWGYRRKARLGVKDVVKKGKVLVGFREKGSPYLAELEQCEVLHPSVGLRLRELATLIEGMDTHNRIAQIEVAVSDSDTALVFRNLDPLSEGDHKKLLDYAQAQQLQAYLQPGGPDTVTPLWPEAPSLSYRLDAYDVEITFEPGDFTQVNHEINHQMIDRAIEMLELEPGERVLDLFCGLGNFTLPITRRAAAVVGVEGDATLVERAKANAERNGIENAEFHVADLADEHIDPPWLQGGFDKILLDPARAGALEVLPTLAKLGTKRIVYVSCNPATLARDAGELVHTHGFRLVSAGVMDMFPHTGHVESIALFTRD</sequence>
<dbReference type="HAMAP" id="MF_01010">
    <property type="entry name" value="23SrRNA_methyltr_RlmD"/>
    <property type="match status" value="1"/>
</dbReference>
<keyword evidence="3 11" id="KW-0489">Methyltransferase</keyword>
<comment type="catalytic activity">
    <reaction evidence="9 11">
        <text>uridine(1939) in 23S rRNA + S-adenosyl-L-methionine = 5-methyluridine(1939) in 23S rRNA + S-adenosyl-L-homocysteine + H(+)</text>
        <dbReference type="Rhea" id="RHEA:42908"/>
        <dbReference type="Rhea" id="RHEA-COMP:10278"/>
        <dbReference type="Rhea" id="RHEA-COMP:10279"/>
        <dbReference type="ChEBI" id="CHEBI:15378"/>
        <dbReference type="ChEBI" id="CHEBI:57856"/>
        <dbReference type="ChEBI" id="CHEBI:59789"/>
        <dbReference type="ChEBI" id="CHEBI:65315"/>
        <dbReference type="ChEBI" id="CHEBI:74447"/>
        <dbReference type="EC" id="2.1.1.190"/>
    </reaction>
</comment>
<dbReference type="InterPro" id="IPR030391">
    <property type="entry name" value="MeTrfase_TrmA_CS"/>
</dbReference>
<evidence type="ECO:0000256" key="1">
    <source>
        <dbReference type="ARBA" id="ARBA00022485"/>
    </source>
</evidence>
<evidence type="ECO:0000256" key="13">
    <source>
        <dbReference type="PROSITE-ProRule" id="PRU10015"/>
    </source>
</evidence>
<feature type="binding site" evidence="11 12">
    <location>
        <position position="274"/>
    </location>
    <ligand>
        <name>S-adenosyl-L-methionine</name>
        <dbReference type="ChEBI" id="CHEBI:59789"/>
    </ligand>
</feature>
<feature type="binding site" evidence="11 12">
    <location>
        <position position="324"/>
    </location>
    <ligand>
        <name>S-adenosyl-L-methionine</name>
        <dbReference type="ChEBI" id="CHEBI:59789"/>
    </ligand>
</feature>
<keyword evidence="1 11" id="KW-0004">4Fe-4S</keyword>
<dbReference type="PROSITE" id="PS01230">
    <property type="entry name" value="TRMA_1"/>
    <property type="match status" value="1"/>
</dbReference>
<dbReference type="EMBL" id="MPRL01000003">
    <property type="protein sequence ID" value="OOZ42041.1"/>
    <property type="molecule type" value="Genomic_DNA"/>
</dbReference>
<dbReference type="GO" id="GO:0005506">
    <property type="term" value="F:iron ion binding"/>
    <property type="evidence" value="ECO:0007669"/>
    <property type="project" value="UniProtKB-UniRule"/>
</dbReference>
<evidence type="ECO:0000256" key="5">
    <source>
        <dbReference type="ARBA" id="ARBA00022691"/>
    </source>
</evidence>
<dbReference type="NCBIfam" id="NF009639">
    <property type="entry name" value="PRK13168.1"/>
    <property type="match status" value="1"/>
</dbReference>
<feature type="binding site" evidence="11">
    <location>
        <position position="87"/>
    </location>
    <ligand>
        <name>[4Fe-4S] cluster</name>
        <dbReference type="ChEBI" id="CHEBI:49883"/>
    </ligand>
</feature>
<keyword evidence="16" id="KW-1185">Reference proteome</keyword>
<reference evidence="15 16" key="1">
    <citation type="submission" date="2016-11" db="EMBL/GenBank/DDBJ databases">
        <title>Mixed transmission modes and dynamic genome evolution in an obligate animal-bacterial symbiosis.</title>
        <authorList>
            <person name="Russell S.L."/>
            <person name="Corbett-Detig R.B."/>
            <person name="Cavanaugh C.M."/>
        </authorList>
    </citation>
    <scope>NUCLEOTIDE SEQUENCE [LARGE SCALE GENOMIC DNA]</scope>
    <source>
        <strain evidence="15">Sveles-Q1</strain>
    </source>
</reference>
<evidence type="ECO:0000256" key="3">
    <source>
        <dbReference type="ARBA" id="ARBA00022603"/>
    </source>
</evidence>
<evidence type="ECO:0000259" key="14">
    <source>
        <dbReference type="PROSITE" id="PS50926"/>
    </source>
</evidence>
<evidence type="ECO:0000256" key="7">
    <source>
        <dbReference type="ARBA" id="ARBA00023004"/>
    </source>
</evidence>
<dbReference type="GO" id="GO:0070475">
    <property type="term" value="P:rRNA base methylation"/>
    <property type="evidence" value="ECO:0007669"/>
    <property type="project" value="TreeGrafter"/>
</dbReference>
<keyword evidence="5 11" id="KW-0949">S-adenosyl-L-methionine</keyword>
<dbReference type="FunFam" id="3.40.50.150:FF:000009">
    <property type="entry name" value="23S rRNA (Uracil(1939)-C(5))-methyltransferase RlmD"/>
    <property type="match status" value="1"/>
</dbReference>
<proteinExistence type="inferred from homology"/>
<evidence type="ECO:0000313" key="16">
    <source>
        <dbReference type="Proteomes" id="UP000191110"/>
    </source>
</evidence>
<dbReference type="PANTHER" id="PTHR11061">
    <property type="entry name" value="RNA M5U METHYLTRANSFERASE"/>
    <property type="match status" value="1"/>
</dbReference>
<evidence type="ECO:0000256" key="4">
    <source>
        <dbReference type="ARBA" id="ARBA00022679"/>
    </source>
</evidence>
<feature type="active site" evidence="13">
    <location>
        <position position="398"/>
    </location>
</feature>
<evidence type="ECO:0000256" key="12">
    <source>
        <dbReference type="PROSITE-ProRule" id="PRU01024"/>
    </source>
</evidence>
<dbReference type="InterPro" id="IPR030390">
    <property type="entry name" value="MeTrfase_TrmA_AS"/>
</dbReference>
<keyword evidence="8 11" id="KW-0411">Iron-sulfur</keyword>
<dbReference type="GO" id="GO:0003723">
    <property type="term" value="F:RNA binding"/>
    <property type="evidence" value="ECO:0007669"/>
    <property type="project" value="InterPro"/>
</dbReference>
<dbReference type="GO" id="GO:0070041">
    <property type="term" value="F:rRNA (uridine-C5-)-methyltransferase activity"/>
    <property type="evidence" value="ECO:0007669"/>
    <property type="project" value="UniProtKB-UniRule"/>
</dbReference>
<feature type="binding site" evidence="11">
    <location>
        <position position="308"/>
    </location>
    <ligand>
        <name>S-adenosyl-L-methionine</name>
        <dbReference type="ChEBI" id="CHEBI:59789"/>
    </ligand>
</feature>
<keyword evidence="6 11" id="KW-0479">Metal-binding</keyword>
<feature type="binding site" evidence="11 12">
    <location>
        <position position="372"/>
    </location>
    <ligand>
        <name>S-adenosyl-L-methionine</name>
        <dbReference type="ChEBI" id="CHEBI:59789"/>
    </ligand>
</feature>
<dbReference type="SUPFAM" id="SSF50249">
    <property type="entry name" value="Nucleic acid-binding proteins"/>
    <property type="match status" value="1"/>
</dbReference>
<feature type="binding site" evidence="11">
    <location>
        <position position="84"/>
    </location>
    <ligand>
        <name>[4Fe-4S] cluster</name>
        <dbReference type="ChEBI" id="CHEBI:49883"/>
    </ligand>
</feature>
<dbReference type="Pfam" id="PF05958">
    <property type="entry name" value="tRNA_U5-meth_tr"/>
    <property type="match status" value="2"/>
</dbReference>
<feature type="binding site" evidence="11">
    <location>
        <position position="166"/>
    </location>
    <ligand>
        <name>[4Fe-4S] cluster</name>
        <dbReference type="ChEBI" id="CHEBI:49883"/>
    </ligand>
</feature>
<dbReference type="PANTHER" id="PTHR11061:SF49">
    <property type="entry name" value="23S RRNA (URACIL(1939)-C(5))-METHYLTRANSFERASE RLMD"/>
    <property type="match status" value="1"/>
</dbReference>
<evidence type="ECO:0000256" key="11">
    <source>
        <dbReference type="HAMAP-Rule" id="MF_01010"/>
    </source>
</evidence>
<dbReference type="Gene3D" id="3.40.50.150">
    <property type="entry name" value="Vaccinia Virus protein VP39"/>
    <property type="match status" value="1"/>
</dbReference>
<dbReference type="InterPro" id="IPR012340">
    <property type="entry name" value="NA-bd_OB-fold"/>
</dbReference>
<keyword evidence="7 11" id="KW-0408">Iron</keyword>
<dbReference type="PROSITE" id="PS51687">
    <property type="entry name" value="SAM_MT_RNA_M5U"/>
    <property type="match status" value="1"/>
</dbReference>
<dbReference type="NCBIfam" id="TIGR00479">
    <property type="entry name" value="rumA"/>
    <property type="match status" value="1"/>
</dbReference>
<dbReference type="GO" id="GO:0051539">
    <property type="term" value="F:4 iron, 4 sulfur cluster binding"/>
    <property type="evidence" value="ECO:0007669"/>
    <property type="project" value="UniProtKB-KW"/>
</dbReference>